<dbReference type="OrthoDB" id="1431494at2"/>
<name>A0A3L9YLF1_9FLAO</name>
<proteinExistence type="predicted"/>
<reference evidence="1 2" key="1">
    <citation type="submission" date="2018-10" db="EMBL/GenBank/DDBJ databases">
        <title>Genomic Encyclopedia of Archaeal and Bacterial Type Strains, Phase II (KMG-II): from individual species to whole genera.</title>
        <authorList>
            <person name="Goeker M."/>
        </authorList>
    </citation>
    <scope>NUCLEOTIDE SEQUENCE [LARGE SCALE GENOMIC DNA]</scope>
    <source>
        <strain evidence="1 2">DSM 23424</strain>
    </source>
</reference>
<dbReference type="Proteomes" id="UP000271339">
    <property type="component" value="Unassembled WGS sequence"/>
</dbReference>
<dbReference type="AlphaFoldDB" id="A0A3L9YLF1"/>
<evidence type="ECO:0000313" key="2">
    <source>
        <dbReference type="Proteomes" id="UP000271339"/>
    </source>
</evidence>
<dbReference type="RefSeq" id="WP_121907910.1">
    <property type="nucleotide sequence ID" value="NZ_REFC01000013.1"/>
</dbReference>
<accession>A0A3L9YLF1</accession>
<protein>
    <submittedName>
        <fullName evidence="1">Uncharacterized protein</fullName>
    </submittedName>
</protein>
<keyword evidence="2" id="KW-1185">Reference proteome</keyword>
<sequence>MRSEKYLIEQKNYFAEDRFFGIDTEIRYTKEFRLRWAATQLNLFVSIGTTEALIDKKMMEQFSNETFSYAIVNSKGWPRGFQSTIASIAILKGNHVDITAIGYCEQTSKKHFAAFEIPIVYDLENKKGTRFKSSPVWGGLYYPHFSKIIDELFKEFNNQ</sequence>
<evidence type="ECO:0000313" key="1">
    <source>
        <dbReference type="EMBL" id="RMA58975.1"/>
    </source>
</evidence>
<comment type="caution">
    <text evidence="1">The sequence shown here is derived from an EMBL/GenBank/DDBJ whole genome shotgun (WGS) entry which is preliminary data.</text>
</comment>
<dbReference type="EMBL" id="REFC01000013">
    <property type="protein sequence ID" value="RMA58975.1"/>
    <property type="molecule type" value="Genomic_DNA"/>
</dbReference>
<gene>
    <name evidence="1" type="ORF">BXY75_2357</name>
</gene>
<organism evidence="1 2">
    <name type="scientific">Ulvibacter antarcticus</name>
    <dbReference type="NCBI Taxonomy" id="442714"/>
    <lineage>
        <taxon>Bacteria</taxon>
        <taxon>Pseudomonadati</taxon>
        <taxon>Bacteroidota</taxon>
        <taxon>Flavobacteriia</taxon>
        <taxon>Flavobacteriales</taxon>
        <taxon>Flavobacteriaceae</taxon>
        <taxon>Ulvibacter</taxon>
    </lineage>
</organism>